<dbReference type="InterPro" id="IPR027417">
    <property type="entry name" value="P-loop_NTPase"/>
</dbReference>
<dbReference type="Proteomes" id="UP000544331">
    <property type="component" value="Unassembled WGS sequence"/>
</dbReference>
<dbReference type="SUPFAM" id="SSF48403">
    <property type="entry name" value="Ankyrin repeat"/>
    <property type="match status" value="2"/>
</dbReference>
<evidence type="ECO:0000256" key="2">
    <source>
        <dbReference type="ARBA" id="ARBA00023043"/>
    </source>
</evidence>
<dbReference type="InterPro" id="IPR056884">
    <property type="entry name" value="NPHP3-like_N"/>
</dbReference>
<evidence type="ECO:0000313" key="7">
    <source>
        <dbReference type="EMBL" id="KAF5703419.1"/>
    </source>
</evidence>
<dbReference type="SMART" id="SM00248">
    <property type="entry name" value="ANK"/>
    <property type="match status" value="16"/>
</dbReference>
<organism evidence="7 8">
    <name type="scientific">Fusarium mundagurra</name>
    <dbReference type="NCBI Taxonomy" id="1567541"/>
    <lineage>
        <taxon>Eukaryota</taxon>
        <taxon>Fungi</taxon>
        <taxon>Dikarya</taxon>
        <taxon>Ascomycota</taxon>
        <taxon>Pezizomycotina</taxon>
        <taxon>Sordariomycetes</taxon>
        <taxon>Hypocreomycetidae</taxon>
        <taxon>Hypocreales</taxon>
        <taxon>Nectriaceae</taxon>
        <taxon>Fusarium</taxon>
        <taxon>Fusarium fujikuroi species complex</taxon>
    </lineage>
</organism>
<dbReference type="Gene3D" id="1.25.40.20">
    <property type="entry name" value="Ankyrin repeat-containing domain"/>
    <property type="match status" value="5"/>
</dbReference>
<reference evidence="7 8" key="1">
    <citation type="submission" date="2020-05" db="EMBL/GenBank/DDBJ databases">
        <title>Identification and distribution of gene clusters putatively required for synthesis of sphingolipid metabolism inhibitors in phylogenetically diverse species of the filamentous fungus Fusarium.</title>
        <authorList>
            <person name="Kim H.-S."/>
            <person name="Busman M."/>
            <person name="Brown D.W."/>
            <person name="Divon H."/>
            <person name="Uhlig S."/>
            <person name="Proctor R.H."/>
        </authorList>
    </citation>
    <scope>NUCLEOTIDE SEQUENCE [LARGE SCALE GENOMIC DNA]</scope>
    <source>
        <strain evidence="7 8">NRRL 66235</strain>
    </source>
</reference>
<dbReference type="InterPro" id="IPR036770">
    <property type="entry name" value="Ankyrin_rpt-contain_sf"/>
</dbReference>
<keyword evidence="2 3" id="KW-0040">ANK repeat</keyword>
<dbReference type="EMBL" id="JAAOAN010000567">
    <property type="protein sequence ID" value="KAF5703419.1"/>
    <property type="molecule type" value="Genomic_DNA"/>
</dbReference>
<name>A0A8H5Y0K7_9HYPO</name>
<evidence type="ECO:0000256" key="4">
    <source>
        <dbReference type="SAM" id="MobiDB-lite"/>
    </source>
</evidence>
<keyword evidence="1" id="KW-0677">Repeat</keyword>
<feature type="repeat" description="ANK" evidence="3">
    <location>
        <begin position="675"/>
        <end position="697"/>
    </location>
</feature>
<evidence type="ECO:0000256" key="1">
    <source>
        <dbReference type="ARBA" id="ARBA00022737"/>
    </source>
</evidence>
<dbReference type="Pfam" id="PF24883">
    <property type="entry name" value="NPHP3_N"/>
    <property type="match status" value="1"/>
</dbReference>
<feature type="repeat" description="ANK" evidence="3">
    <location>
        <begin position="714"/>
        <end position="735"/>
    </location>
</feature>
<dbReference type="Gene3D" id="3.40.50.300">
    <property type="entry name" value="P-loop containing nucleotide triphosphate hydrolases"/>
    <property type="match status" value="1"/>
</dbReference>
<feature type="domain" description="GPI inositol-deacylase winged helix" evidence="5">
    <location>
        <begin position="472"/>
        <end position="554"/>
    </location>
</feature>
<dbReference type="PROSITE" id="PS50297">
    <property type="entry name" value="ANK_REP_REGION"/>
    <property type="match status" value="5"/>
</dbReference>
<accession>A0A8H5Y0K7</accession>
<sequence length="1588" mass="176050">MDPLSLAASIAGLVSLAGAVISAGYKLNSKLNEDTSDTKTLVTETANFSGILLGVKAHLESFKSLDVDLEAVHNTIEDSKLTIKLIDELLAKLSKSNRIETLIKAGGREEQAVKLLRRIQQYKTFFVLCFQLGQSSQSESLQTQMQEMVTQLKSLDESQKGVEKAVGKLVDAGQIQQQEKIIKWLGTPTEDEHDDLCKQRDASSAQWILERQEFNSWLSCPGSALLCLNGTQGSGKSVIVSKVIESLQESTLEPGSNAVVYHYCRFTNPSSLSPTNLIGSLIGQLLKQSSHPSVLLEVVNKVYEKHRKRSAHPSLQDLQTLFTDLSNYFERVLLVIDGLDEMSGYWEILDFLETLPDADTEFMVLIASRAGMGLDDAFSSSFKVTITSTDVASDIESLVRKKLNKRRFRGPEVESVIKELIVRADGMFIWVICQIDHLSRVRTALSPKLVQALPRNLEKTFEQAFQTLEDEEEKKLAKRIMQFVMFANKPLDLSELVEGIAITSDTKTLDDVQSNSLREKSYVFELCGSLVRESQATSKIDLAHYSVYQFLQSPKIEGHRENELYLDRSLSNIELLTACIRYLTIENVSTGGIAEEVEAALEDDDLYISPEVFANTPFLQHAVSNWPAYASKISEAELKNIWTSVLLPFFEPSSNFFKFWVRKARYLHGYYKYPPGITPLHVAAAHGLPSLAKILLEDSHLSKATWQISKAKVGSRTPLHMAIENGQSSVIELLLGLDLTDSTDERGRTPLHLAIECANEEAVTKLISAGANVNHCEADGRTPLFIAIENNWDGLATQLAEMASQHTTMPDGRGPLHLAAQTGSATWMKCLTLAFPPRAINNRDSRGWTPLLYAVDRGHLDVVKLLLSNMNCVEVGDQNGWTPLHAAIKQQHLDCATELLASNISKLPFWEYRPEEPVRGMQEPGPEMAGKYGEAYRPRRFPAVTRGGPSRRWEEWGASSEPQPQTTVSSPLFLAVSRNYKVGVELLLRYAETYGRKEIGLLEEDGECLKASMMLTETTIFKKLIPVSTAKSILAVLPDCLEKGGVFMEILKQRLDSTFAHQQLLREALSDHRLSLEVPHMILDTWPIQATSLPDNILHLAVQVRNDHELRLMKRLIDGGANASYVDTDGQTLLHTAFDHLNWPAATFMVGSLPFNKEILSSALHRLVEVAPIQGSNINPEILSILNLLVEKGADVNSLDRSNRSVCHLAAGRDDSAFLIWALDNNAMLSAPTSRDNTPITVAVRYRKYDNLQCLLDDIVETAPESLVEVLATPSTSYGTPLIQSIELSDITSLTKLVEADKAAEPLVKKNIDEYQSRRLTAFTDALCAAIKKQSDEAAMLLIKSMSDISSTGSSGETPLHTAVKEEDEKMVKALLEHGAQLNVPHRDTGETPFAAATVANLTRIKAILSEQQVDYQPQDIIAAAKAGDESLIAKVLAAYPDDLYNQRKALFTARKLRQKKIEKILLEVLPAQAESSLVDDITRNAYGDTVLHQAVRAMNPEKLKSLCSGIDKELLDAYDLGGDSALMLAIRMCHWSGAEVLAKEGADIDEALEKAHDAKCDLWIDKLDELKSQYGRVRQRVFPSGRG</sequence>
<comment type="caution">
    <text evidence="7">The sequence shown here is derived from an EMBL/GenBank/DDBJ whole genome shotgun (WGS) entry which is preliminary data.</text>
</comment>
<dbReference type="Pfam" id="PF22939">
    <property type="entry name" value="WHD_GPIID"/>
    <property type="match status" value="1"/>
</dbReference>
<evidence type="ECO:0000313" key="8">
    <source>
        <dbReference type="Proteomes" id="UP000544331"/>
    </source>
</evidence>
<feature type="repeat" description="ANK" evidence="3">
    <location>
        <begin position="1355"/>
        <end position="1387"/>
    </location>
</feature>
<dbReference type="PANTHER" id="PTHR24198:SF194">
    <property type="entry name" value="INVERSIN-A"/>
    <property type="match status" value="1"/>
</dbReference>
<dbReference type="PROSITE" id="PS50088">
    <property type="entry name" value="ANK_REPEAT"/>
    <property type="match status" value="5"/>
</dbReference>
<evidence type="ECO:0000259" key="6">
    <source>
        <dbReference type="Pfam" id="PF24883"/>
    </source>
</evidence>
<proteinExistence type="predicted"/>
<feature type="repeat" description="ANK" evidence="3">
    <location>
        <begin position="846"/>
        <end position="878"/>
    </location>
</feature>
<feature type="region of interest" description="Disordered" evidence="4">
    <location>
        <begin position="945"/>
        <end position="966"/>
    </location>
</feature>
<protein>
    <submittedName>
        <fullName evidence="7">Ankyrin protein</fullName>
    </submittedName>
</protein>
<keyword evidence="8" id="KW-1185">Reference proteome</keyword>
<dbReference type="SUPFAM" id="SSF52540">
    <property type="entry name" value="P-loop containing nucleoside triphosphate hydrolases"/>
    <property type="match status" value="1"/>
</dbReference>
<dbReference type="InterPro" id="IPR054471">
    <property type="entry name" value="GPIID_WHD"/>
</dbReference>
<dbReference type="Pfam" id="PF12796">
    <property type="entry name" value="Ank_2"/>
    <property type="match status" value="3"/>
</dbReference>
<gene>
    <name evidence="7" type="ORF">FMUND_13001</name>
</gene>
<dbReference type="OrthoDB" id="366390at2759"/>
<evidence type="ECO:0000259" key="5">
    <source>
        <dbReference type="Pfam" id="PF22939"/>
    </source>
</evidence>
<dbReference type="PANTHER" id="PTHR24198">
    <property type="entry name" value="ANKYRIN REPEAT AND PROTEIN KINASE DOMAIN-CONTAINING PROTEIN"/>
    <property type="match status" value="1"/>
</dbReference>
<feature type="domain" description="Nephrocystin 3-like N-terminal" evidence="6">
    <location>
        <begin position="204"/>
        <end position="369"/>
    </location>
</feature>
<feature type="repeat" description="ANK" evidence="3">
    <location>
        <begin position="746"/>
        <end position="778"/>
    </location>
</feature>
<dbReference type="PRINTS" id="PR01415">
    <property type="entry name" value="ANKYRIN"/>
</dbReference>
<dbReference type="InterPro" id="IPR002110">
    <property type="entry name" value="Ankyrin_rpt"/>
</dbReference>
<evidence type="ECO:0000256" key="3">
    <source>
        <dbReference type="PROSITE-ProRule" id="PRU00023"/>
    </source>
</evidence>